<dbReference type="AlphaFoldDB" id="A0A0B6Z779"/>
<accession>A0A0B6Z779</accession>
<name>A0A0B6Z779_9EUPU</name>
<protein>
    <submittedName>
        <fullName evidence="1">Uncharacterized protein</fullName>
    </submittedName>
</protein>
<organism evidence="1">
    <name type="scientific">Arion vulgaris</name>
    <dbReference type="NCBI Taxonomy" id="1028688"/>
    <lineage>
        <taxon>Eukaryota</taxon>
        <taxon>Metazoa</taxon>
        <taxon>Spiralia</taxon>
        <taxon>Lophotrochozoa</taxon>
        <taxon>Mollusca</taxon>
        <taxon>Gastropoda</taxon>
        <taxon>Heterobranchia</taxon>
        <taxon>Euthyneura</taxon>
        <taxon>Panpulmonata</taxon>
        <taxon>Eupulmonata</taxon>
        <taxon>Stylommatophora</taxon>
        <taxon>Helicina</taxon>
        <taxon>Arionoidea</taxon>
        <taxon>Arionidae</taxon>
        <taxon>Arion</taxon>
    </lineage>
</organism>
<reference evidence="1" key="1">
    <citation type="submission" date="2014-12" db="EMBL/GenBank/DDBJ databases">
        <title>Insight into the proteome of Arion vulgaris.</title>
        <authorList>
            <person name="Aradska J."/>
            <person name="Bulat T."/>
            <person name="Smidak R."/>
            <person name="Sarate P."/>
            <person name="Gangsoo J."/>
            <person name="Sialana F."/>
            <person name="Bilban M."/>
            <person name="Lubec G."/>
        </authorList>
    </citation>
    <scope>NUCLEOTIDE SEQUENCE</scope>
    <source>
        <tissue evidence="1">Skin</tissue>
    </source>
</reference>
<dbReference type="EMBL" id="HACG01017564">
    <property type="protein sequence ID" value="CEK64429.1"/>
    <property type="molecule type" value="Transcribed_RNA"/>
</dbReference>
<gene>
    <name evidence="1" type="primary">ORF51748</name>
</gene>
<sequence>MERSKNKKKGVCTVTLQSRGVYAIGLHSRGVDTSSVLDVMIKECFSKPTRQIRAAHN</sequence>
<proteinExistence type="predicted"/>
<evidence type="ECO:0000313" key="1">
    <source>
        <dbReference type="EMBL" id="CEK64429.1"/>
    </source>
</evidence>